<feature type="region of interest" description="Disordered" evidence="1">
    <location>
        <begin position="1"/>
        <end position="81"/>
    </location>
</feature>
<keyword evidence="3" id="KW-1185">Reference proteome</keyword>
<dbReference type="Proteomes" id="UP000230002">
    <property type="component" value="Unassembled WGS sequence"/>
</dbReference>
<feature type="compositionally biased region" description="Polar residues" evidence="1">
    <location>
        <begin position="113"/>
        <end position="124"/>
    </location>
</feature>
<dbReference type="OrthoDB" id="10610098at2759"/>
<reference evidence="2 3" key="1">
    <citation type="journal article" date="2015" name="Sci. Rep.">
        <title>Chromosome-level genome map provides insights into diverse defense mechanisms in the medicinal fungus Ganoderma sinense.</title>
        <authorList>
            <person name="Zhu Y."/>
            <person name="Xu J."/>
            <person name="Sun C."/>
            <person name="Zhou S."/>
            <person name="Xu H."/>
            <person name="Nelson D.R."/>
            <person name="Qian J."/>
            <person name="Song J."/>
            <person name="Luo H."/>
            <person name="Xiang L."/>
            <person name="Li Y."/>
            <person name="Xu Z."/>
            <person name="Ji A."/>
            <person name="Wang L."/>
            <person name="Lu S."/>
            <person name="Hayward A."/>
            <person name="Sun W."/>
            <person name="Li X."/>
            <person name="Schwartz D.C."/>
            <person name="Wang Y."/>
            <person name="Chen S."/>
        </authorList>
    </citation>
    <scope>NUCLEOTIDE SEQUENCE [LARGE SCALE GENOMIC DNA]</scope>
    <source>
        <strain evidence="2 3">ZZ0214-1</strain>
    </source>
</reference>
<feature type="region of interest" description="Disordered" evidence="1">
    <location>
        <begin position="98"/>
        <end position="148"/>
    </location>
</feature>
<feature type="compositionally biased region" description="Basic and acidic residues" evidence="1">
    <location>
        <begin position="98"/>
        <end position="112"/>
    </location>
</feature>
<evidence type="ECO:0000256" key="1">
    <source>
        <dbReference type="SAM" id="MobiDB-lite"/>
    </source>
</evidence>
<comment type="caution">
    <text evidence="2">The sequence shown here is derived from an EMBL/GenBank/DDBJ whole genome shotgun (WGS) entry which is preliminary data.</text>
</comment>
<protein>
    <submittedName>
        <fullName evidence="2">Uncharacterized protein</fullName>
    </submittedName>
</protein>
<feature type="compositionally biased region" description="Basic residues" evidence="1">
    <location>
        <begin position="54"/>
        <end position="64"/>
    </location>
</feature>
<sequence>MASFATVPAHADPPPGSGTSAGDSTHQHDSQSTADQLGNSTSGEHDTDNDAPGKKKKGTKRRKGAPANDGASLPDPPLRTFGFVLSVDDSIKREIGHLCHDERRAAGKDKSSEPGSTVSTSVTNPPIDVARAPPGEYPPFHQVLPPSL</sequence>
<feature type="compositionally biased region" description="Polar residues" evidence="1">
    <location>
        <begin position="17"/>
        <end position="42"/>
    </location>
</feature>
<name>A0A2G8S4U8_9APHY</name>
<dbReference type="STRING" id="1077348.A0A2G8S4U8"/>
<organism evidence="2 3">
    <name type="scientific">Ganoderma sinense ZZ0214-1</name>
    <dbReference type="NCBI Taxonomy" id="1077348"/>
    <lineage>
        <taxon>Eukaryota</taxon>
        <taxon>Fungi</taxon>
        <taxon>Dikarya</taxon>
        <taxon>Basidiomycota</taxon>
        <taxon>Agaricomycotina</taxon>
        <taxon>Agaricomycetes</taxon>
        <taxon>Polyporales</taxon>
        <taxon>Polyporaceae</taxon>
        <taxon>Ganoderma</taxon>
    </lineage>
</organism>
<gene>
    <name evidence="2" type="ORF">GSI_08847</name>
</gene>
<evidence type="ECO:0000313" key="3">
    <source>
        <dbReference type="Proteomes" id="UP000230002"/>
    </source>
</evidence>
<proteinExistence type="predicted"/>
<feature type="compositionally biased region" description="Basic and acidic residues" evidence="1">
    <location>
        <begin position="43"/>
        <end position="53"/>
    </location>
</feature>
<dbReference type="AlphaFoldDB" id="A0A2G8S4U8"/>
<accession>A0A2G8S4U8</accession>
<evidence type="ECO:0000313" key="2">
    <source>
        <dbReference type="EMBL" id="PIL28803.1"/>
    </source>
</evidence>
<dbReference type="EMBL" id="AYKW01000023">
    <property type="protein sequence ID" value="PIL28803.1"/>
    <property type="molecule type" value="Genomic_DNA"/>
</dbReference>